<proteinExistence type="predicted"/>
<name>A0A9P5XGA7_9AGAR</name>
<keyword evidence="4" id="KW-1185">Reference proteome</keyword>
<dbReference type="GO" id="GO:0003677">
    <property type="term" value="F:DNA binding"/>
    <property type="evidence" value="ECO:0007669"/>
    <property type="project" value="UniProtKB-KW"/>
</dbReference>
<organism evidence="3 4">
    <name type="scientific">Macrolepiota fuliginosa MF-IS2</name>
    <dbReference type="NCBI Taxonomy" id="1400762"/>
    <lineage>
        <taxon>Eukaryota</taxon>
        <taxon>Fungi</taxon>
        <taxon>Dikarya</taxon>
        <taxon>Basidiomycota</taxon>
        <taxon>Agaricomycotina</taxon>
        <taxon>Agaricomycetes</taxon>
        <taxon>Agaricomycetidae</taxon>
        <taxon>Agaricales</taxon>
        <taxon>Agaricineae</taxon>
        <taxon>Agaricaceae</taxon>
        <taxon>Macrolepiota</taxon>
    </lineage>
</organism>
<sequence>QVGKSTLGDQIKGKHKPIWDFHQSRHALTPEQEQVVADWATLRAYLAMPMDTHDIWAHAQDVSNIDVGPKWFRGFSRHPELVMKRPVKLDPK</sequence>
<dbReference type="EMBL" id="MU151095">
    <property type="protein sequence ID" value="KAF9450872.1"/>
    <property type="molecule type" value="Genomic_DNA"/>
</dbReference>
<evidence type="ECO:0000256" key="1">
    <source>
        <dbReference type="ARBA" id="ARBA00023125"/>
    </source>
</evidence>
<accession>A0A9P5XGA7</accession>
<evidence type="ECO:0000313" key="4">
    <source>
        <dbReference type="Proteomes" id="UP000807342"/>
    </source>
</evidence>
<reference evidence="3" key="1">
    <citation type="submission" date="2020-11" db="EMBL/GenBank/DDBJ databases">
        <authorList>
            <consortium name="DOE Joint Genome Institute"/>
            <person name="Ahrendt S."/>
            <person name="Riley R."/>
            <person name="Andreopoulos W."/>
            <person name="Labutti K."/>
            <person name="Pangilinan J."/>
            <person name="Ruiz-Duenas F.J."/>
            <person name="Barrasa J.M."/>
            <person name="Sanchez-Garcia M."/>
            <person name="Camarero S."/>
            <person name="Miyauchi S."/>
            <person name="Serrano A."/>
            <person name="Linde D."/>
            <person name="Babiker R."/>
            <person name="Drula E."/>
            <person name="Ayuso-Fernandez I."/>
            <person name="Pacheco R."/>
            <person name="Padilla G."/>
            <person name="Ferreira P."/>
            <person name="Barriuso J."/>
            <person name="Kellner H."/>
            <person name="Castanera R."/>
            <person name="Alfaro M."/>
            <person name="Ramirez L."/>
            <person name="Pisabarro A.G."/>
            <person name="Kuo A."/>
            <person name="Tritt A."/>
            <person name="Lipzen A."/>
            <person name="He G."/>
            <person name="Yan M."/>
            <person name="Ng V."/>
            <person name="Cullen D."/>
            <person name="Martin F."/>
            <person name="Rosso M.-N."/>
            <person name="Henrissat B."/>
            <person name="Hibbett D."/>
            <person name="Martinez A.T."/>
            <person name="Grigoriev I.V."/>
        </authorList>
    </citation>
    <scope>NUCLEOTIDE SEQUENCE</scope>
    <source>
        <strain evidence="3">MF-IS2</strain>
    </source>
</reference>
<feature type="domain" description="HTH CENPB-type" evidence="2">
    <location>
        <begin position="20"/>
        <end position="85"/>
    </location>
</feature>
<evidence type="ECO:0000259" key="2">
    <source>
        <dbReference type="PROSITE" id="PS51253"/>
    </source>
</evidence>
<dbReference type="InterPro" id="IPR006600">
    <property type="entry name" value="HTH_CenpB_DNA-bd_dom"/>
</dbReference>
<keyword evidence="1" id="KW-0238">DNA-binding</keyword>
<dbReference type="AlphaFoldDB" id="A0A9P5XGA7"/>
<dbReference type="PROSITE" id="PS51253">
    <property type="entry name" value="HTH_CENPB"/>
    <property type="match status" value="1"/>
</dbReference>
<feature type="non-terminal residue" evidence="3">
    <location>
        <position position="1"/>
    </location>
</feature>
<protein>
    <recommendedName>
        <fullName evidence="2">HTH CENPB-type domain-containing protein</fullName>
    </recommendedName>
</protein>
<dbReference type="Proteomes" id="UP000807342">
    <property type="component" value="Unassembled WGS sequence"/>
</dbReference>
<gene>
    <name evidence="3" type="ORF">P691DRAFT_664375</name>
</gene>
<comment type="caution">
    <text evidence="3">The sequence shown here is derived from an EMBL/GenBank/DDBJ whole genome shotgun (WGS) entry which is preliminary data.</text>
</comment>
<evidence type="ECO:0000313" key="3">
    <source>
        <dbReference type="EMBL" id="KAF9450872.1"/>
    </source>
</evidence>